<evidence type="ECO:0000256" key="3">
    <source>
        <dbReference type="ARBA" id="ARBA00022692"/>
    </source>
</evidence>
<evidence type="ECO:0000313" key="8">
    <source>
        <dbReference type="Proteomes" id="UP000709959"/>
    </source>
</evidence>
<dbReference type="InterPro" id="IPR030676">
    <property type="entry name" value="CitT-rel"/>
</dbReference>
<feature type="transmembrane region" description="Helical" evidence="6">
    <location>
        <begin position="449"/>
        <end position="467"/>
    </location>
</feature>
<feature type="transmembrane region" description="Helical" evidence="6">
    <location>
        <begin position="308"/>
        <end position="325"/>
    </location>
</feature>
<evidence type="ECO:0000256" key="2">
    <source>
        <dbReference type="ARBA" id="ARBA00007349"/>
    </source>
</evidence>
<keyword evidence="4 6" id="KW-1133">Transmembrane helix</keyword>
<feature type="transmembrane region" description="Helical" evidence="6">
    <location>
        <begin position="248"/>
        <end position="267"/>
    </location>
</feature>
<proteinExistence type="inferred from homology"/>
<feature type="transmembrane region" description="Helical" evidence="6">
    <location>
        <begin position="114"/>
        <end position="134"/>
    </location>
</feature>
<evidence type="ECO:0000256" key="4">
    <source>
        <dbReference type="ARBA" id="ARBA00022989"/>
    </source>
</evidence>
<dbReference type="PIRSF" id="PIRSF002457">
    <property type="entry name" value="DASS"/>
    <property type="match status" value="1"/>
</dbReference>
<dbReference type="AlphaFoldDB" id="A0A936K627"/>
<feature type="transmembrane region" description="Helical" evidence="6">
    <location>
        <begin position="363"/>
        <end position="379"/>
    </location>
</feature>
<dbReference type="GO" id="GO:0022857">
    <property type="term" value="F:transmembrane transporter activity"/>
    <property type="evidence" value="ECO:0007669"/>
    <property type="project" value="InterPro"/>
</dbReference>
<name>A0A936K627_9BACT</name>
<feature type="transmembrane region" description="Helical" evidence="6">
    <location>
        <begin position="154"/>
        <end position="172"/>
    </location>
</feature>
<gene>
    <name evidence="7" type="ORF">IPN91_03680</name>
</gene>
<comment type="subcellular location">
    <subcellularLocation>
        <location evidence="1">Membrane</location>
        <topology evidence="1">Multi-pass membrane protein</topology>
    </subcellularLocation>
</comment>
<accession>A0A936K627</accession>
<organism evidence="7 8">
    <name type="scientific">Candidatus Geothrix odensensis</name>
    <dbReference type="NCBI Taxonomy" id="2954440"/>
    <lineage>
        <taxon>Bacteria</taxon>
        <taxon>Pseudomonadati</taxon>
        <taxon>Acidobacteriota</taxon>
        <taxon>Holophagae</taxon>
        <taxon>Holophagales</taxon>
        <taxon>Holophagaceae</taxon>
        <taxon>Geothrix</taxon>
    </lineage>
</organism>
<feature type="transmembrane region" description="Helical" evidence="6">
    <location>
        <begin position="39"/>
        <end position="59"/>
    </location>
</feature>
<sequence>MAAEANPATKAPSLQELLDMEKMTLSSKTREAQSPTERWMRYLGFPGGILLFLIILFLPPGAGLSASAQSGAACFALALVWWVTEPFPTYVTSLVLMFLLLVTRTSNAKAIMDVLGMEVIWLNLLAFILSSMLVKTRLAKRMALWLVVRFGHKATWALLAFLVLQLVLAPLIPATAARCVMTLPLMIVVATIYGSTEATPNAFGKNLMLLNLACISVLSSITMTGSSANLIAVGLIQNMGGHRVYYMDWMRVGAPVAILTMVLMWILGQKLLFRMKPEEQVPQVEGGLDLVRRQYEAMGPLGFQEKKAIAIFGLVLFLWMTDIFHMRWFGVEISAPFAALLGAVIVLFPRWGILSWAEADIPWHLLIFSAGAYAGGLALDDTGAAEWGVRMLFGGMNLKGVPFGITYTVVISVMMYSHLLTTSKTVRTLIMIPIIITLAKALGWNPLSLALPAALCIDWVVGLPISGKPNVVLFSTNQFTVSDNFKYGMMTCTIGVLILVLSGATWFHWLGITPSFWAVAP</sequence>
<keyword evidence="5 6" id="KW-0472">Membrane</keyword>
<comment type="caution">
    <text evidence="7">The sequence shown here is derived from an EMBL/GenBank/DDBJ whole genome shotgun (WGS) entry which is preliminary data.</text>
</comment>
<dbReference type="Proteomes" id="UP000709959">
    <property type="component" value="Unassembled WGS sequence"/>
</dbReference>
<dbReference type="PANTHER" id="PTHR10283">
    <property type="entry name" value="SOLUTE CARRIER FAMILY 13 MEMBER"/>
    <property type="match status" value="1"/>
</dbReference>
<feature type="transmembrane region" description="Helical" evidence="6">
    <location>
        <begin position="400"/>
        <end position="419"/>
    </location>
</feature>
<feature type="transmembrane region" description="Helical" evidence="6">
    <location>
        <begin position="337"/>
        <end position="357"/>
    </location>
</feature>
<evidence type="ECO:0000313" key="7">
    <source>
        <dbReference type="EMBL" id="MBK8571745.1"/>
    </source>
</evidence>
<evidence type="ECO:0000256" key="5">
    <source>
        <dbReference type="ARBA" id="ARBA00023136"/>
    </source>
</evidence>
<evidence type="ECO:0000256" key="6">
    <source>
        <dbReference type="SAM" id="Phobius"/>
    </source>
</evidence>
<feature type="transmembrane region" description="Helical" evidence="6">
    <location>
        <begin position="487"/>
        <end position="507"/>
    </location>
</feature>
<protein>
    <submittedName>
        <fullName evidence="7">Anion permease</fullName>
    </submittedName>
</protein>
<dbReference type="Pfam" id="PF00939">
    <property type="entry name" value="Na_sulph_symp"/>
    <property type="match status" value="1"/>
</dbReference>
<feature type="transmembrane region" description="Helical" evidence="6">
    <location>
        <begin position="208"/>
        <end position="236"/>
    </location>
</feature>
<reference evidence="7 8" key="1">
    <citation type="submission" date="2020-10" db="EMBL/GenBank/DDBJ databases">
        <title>Connecting structure to function with the recovery of over 1000 high-quality activated sludge metagenome-assembled genomes encoding full-length rRNA genes using long-read sequencing.</title>
        <authorList>
            <person name="Singleton C.M."/>
            <person name="Petriglieri F."/>
            <person name="Kristensen J.M."/>
            <person name="Kirkegaard R.H."/>
            <person name="Michaelsen T.Y."/>
            <person name="Andersen M.H."/>
            <person name="Karst S.M."/>
            <person name="Dueholm M.S."/>
            <person name="Nielsen P.H."/>
            <person name="Albertsen M."/>
        </authorList>
    </citation>
    <scope>NUCLEOTIDE SEQUENCE [LARGE SCALE GENOMIC DNA]</scope>
    <source>
        <strain evidence="7">OdNE_18-Q3-R46-58_MAXAC.008</strain>
    </source>
</reference>
<keyword evidence="3 6" id="KW-0812">Transmembrane</keyword>
<dbReference type="EMBL" id="JADKCH010000002">
    <property type="protein sequence ID" value="MBK8571745.1"/>
    <property type="molecule type" value="Genomic_DNA"/>
</dbReference>
<evidence type="ECO:0000256" key="1">
    <source>
        <dbReference type="ARBA" id="ARBA00004141"/>
    </source>
</evidence>
<comment type="similarity">
    <text evidence="2">Belongs to the SLC13A/DASS transporter (TC 2.A.47) family. DIT1 subfamily.</text>
</comment>
<dbReference type="InterPro" id="IPR001898">
    <property type="entry name" value="SLC13A/DASS"/>
</dbReference>
<dbReference type="GO" id="GO:0005886">
    <property type="term" value="C:plasma membrane"/>
    <property type="evidence" value="ECO:0007669"/>
    <property type="project" value="TreeGrafter"/>
</dbReference>
<feature type="transmembrane region" description="Helical" evidence="6">
    <location>
        <begin position="79"/>
        <end position="102"/>
    </location>
</feature>